<evidence type="ECO:0000313" key="2">
    <source>
        <dbReference type="EMBL" id="KAG9496734.1"/>
    </source>
</evidence>
<dbReference type="EMBL" id="JAHBCI010000009">
    <property type="protein sequence ID" value="KAG9496734.1"/>
    <property type="molecule type" value="Genomic_DNA"/>
</dbReference>
<gene>
    <name evidence="2" type="ORF">J7337_011516</name>
</gene>
<feature type="region of interest" description="Disordered" evidence="1">
    <location>
        <begin position="1"/>
        <end position="24"/>
    </location>
</feature>
<evidence type="ECO:0000313" key="3">
    <source>
        <dbReference type="Proteomes" id="UP000827133"/>
    </source>
</evidence>
<keyword evidence="3" id="KW-1185">Reference proteome</keyword>
<accession>A0A9P8D7F5</accession>
<proteinExistence type="predicted"/>
<evidence type="ECO:0000256" key="1">
    <source>
        <dbReference type="SAM" id="MobiDB-lite"/>
    </source>
</evidence>
<comment type="caution">
    <text evidence="2">The sequence shown here is derived from an EMBL/GenBank/DDBJ whole genome shotgun (WGS) entry which is preliminary data.</text>
</comment>
<dbReference type="KEGG" id="fmu:J7337_011516"/>
<dbReference type="RefSeq" id="XP_044675734.1">
    <property type="nucleotide sequence ID" value="XM_044829059.1"/>
</dbReference>
<sequence>MPVHRGTRRAGSGRPASGRPQCGQGREACDSCRQGLQSRSDPGEFLRSHGYLICHMNVPPSEEQRYSFIEDHLKAMVAKSVDDQGFYQACYALLKTAEIPAASLPGEVRNTIMENHKQLHDIAWPKLLYILETEQTCRYFDPRDVLSMVTYNYPRQLARQVQVMMGDYSETFRVIQYAFMRCGRWFLGYSPGTFIFRYSDSLPFTEGLNIMPSVMNFSYEGQVPRSSWEHQLRLSALWKPASELFIGLMHHYLGRSHKAELPRHEALRSRAVICSDAFKVILEDWTWLSQRSMFPYQNTKDWICKRATIQELAWLIRRLKDVPEVDEGVQSPYLENLLTTSTGMSLQDLAGLWNEQLQLMAWEQFHTGNRRELFIYENQGPSSPEFKQWFQGLEAPTSYDMPLKSELKLDAVKYLPEPNQANNFLVQDIWRLYNEQTFQYDSLNPSVEYKLPVLRDCRDALKPYDHLIQEKLRQAREQASQYTQIGAQQSVEPFSFSTQN</sequence>
<feature type="compositionally biased region" description="Low complexity" evidence="1">
    <location>
        <begin position="9"/>
        <end position="20"/>
    </location>
</feature>
<organism evidence="2 3">
    <name type="scientific">Fusarium musae</name>
    <dbReference type="NCBI Taxonomy" id="1042133"/>
    <lineage>
        <taxon>Eukaryota</taxon>
        <taxon>Fungi</taxon>
        <taxon>Dikarya</taxon>
        <taxon>Ascomycota</taxon>
        <taxon>Pezizomycotina</taxon>
        <taxon>Sordariomycetes</taxon>
        <taxon>Hypocreomycetidae</taxon>
        <taxon>Hypocreales</taxon>
        <taxon>Nectriaceae</taxon>
        <taxon>Fusarium</taxon>
    </lineage>
</organism>
<name>A0A9P8D7F5_9HYPO</name>
<reference evidence="2" key="1">
    <citation type="journal article" date="2021" name="Mol. Plant Microbe Interact.">
        <title>Telomere to telomere genome assembly of Fusarium musae F31, causal agent of crown rot disease of banana.</title>
        <authorList>
            <person name="Degradi L."/>
            <person name="Tava V."/>
            <person name="Kunova A."/>
            <person name="Cortesi P."/>
            <person name="Saracchi M."/>
            <person name="Pasquali M."/>
        </authorList>
    </citation>
    <scope>NUCLEOTIDE SEQUENCE</scope>
    <source>
        <strain evidence="2">F31</strain>
    </source>
</reference>
<dbReference type="Proteomes" id="UP000827133">
    <property type="component" value="Unassembled WGS sequence"/>
</dbReference>
<dbReference type="AlphaFoldDB" id="A0A9P8D7F5"/>
<protein>
    <submittedName>
        <fullName evidence="2">Uncharacterized protein</fullName>
    </submittedName>
</protein>
<dbReference type="GeneID" id="68319372"/>